<organism evidence="3 4">
    <name type="scientific">Pseudaquabacterium inlustre</name>
    <dbReference type="NCBI Taxonomy" id="2984192"/>
    <lineage>
        <taxon>Bacteria</taxon>
        <taxon>Pseudomonadati</taxon>
        <taxon>Pseudomonadota</taxon>
        <taxon>Betaproteobacteria</taxon>
        <taxon>Burkholderiales</taxon>
        <taxon>Sphaerotilaceae</taxon>
        <taxon>Pseudaquabacterium</taxon>
    </lineage>
</organism>
<dbReference type="InterPro" id="IPR052350">
    <property type="entry name" value="Metallo-dep_Lactonases"/>
</dbReference>
<comment type="caution">
    <text evidence="3">The sequence shown here is derived from an EMBL/GenBank/DDBJ whole genome shotgun (WGS) entry which is preliminary data.</text>
</comment>
<evidence type="ECO:0000256" key="1">
    <source>
        <dbReference type="ARBA" id="ARBA00038310"/>
    </source>
</evidence>
<proteinExistence type="inferred from homology"/>
<reference evidence="3 4" key="1">
    <citation type="submission" date="2024-04" db="EMBL/GenBank/DDBJ databases">
        <title>Novel species of the genus Ideonella isolated from streams.</title>
        <authorList>
            <person name="Lu H."/>
        </authorList>
    </citation>
    <scope>NUCLEOTIDE SEQUENCE [LARGE SCALE GENOMIC DNA]</scope>
    <source>
        <strain evidence="3 4">DXS22W</strain>
    </source>
</reference>
<evidence type="ECO:0000259" key="2">
    <source>
        <dbReference type="Pfam" id="PF04909"/>
    </source>
</evidence>
<keyword evidence="4" id="KW-1185">Reference proteome</keyword>
<sequence length="357" mass="38354">MTATPNVPAKAPDAVATVVTPDAAWLARQPAEPILDPERPIVDPHHHLWQRRGHRYLLDELLADTGSGHRVVATVFVDCVAFYRADGPVEMKPIGETEFANGVAAMAASGLHGPTRACAGIVSHANLTLGAAVRPVLEAHLRAGNGRFRGIRHAGGWDASPQILDSHTKPPPGLYGEPRFREGFAQLAPLGLSFEAWQYHPQLPDVLALARAFPDTTLVLNHCGGPLGVGPYAGQADAVYGQWRRDLLALAACPNVVVKVGGLGMRTTHFGFDRRPVPPSSQELAAAWKPWVETCIEAFGARRCMFESNFPVDQVSTGYAVLWNAFKRLAAGASADEQHALFAGTAARVYRLDLPPA</sequence>
<protein>
    <submittedName>
        <fullName evidence="3">Amidohydrolase family protein</fullName>
    </submittedName>
</protein>
<name>A0ABU9CMB3_9BURK</name>
<gene>
    <name evidence="3" type="ORF">AACH10_22090</name>
</gene>
<dbReference type="RefSeq" id="WP_341412693.1">
    <property type="nucleotide sequence ID" value="NZ_JBBUTH010000010.1"/>
</dbReference>
<dbReference type="Gene3D" id="3.20.20.140">
    <property type="entry name" value="Metal-dependent hydrolases"/>
    <property type="match status" value="1"/>
</dbReference>
<comment type="similarity">
    <text evidence="1">Belongs to the metallo-dependent hydrolases superfamily.</text>
</comment>
<dbReference type="InterPro" id="IPR032466">
    <property type="entry name" value="Metal_Hydrolase"/>
</dbReference>
<dbReference type="Proteomes" id="UP001365405">
    <property type="component" value="Unassembled WGS sequence"/>
</dbReference>
<evidence type="ECO:0000313" key="3">
    <source>
        <dbReference type="EMBL" id="MEK8052959.1"/>
    </source>
</evidence>
<dbReference type="Pfam" id="PF04909">
    <property type="entry name" value="Amidohydro_2"/>
    <property type="match status" value="1"/>
</dbReference>
<accession>A0ABU9CMB3</accession>
<dbReference type="PANTHER" id="PTHR43569:SF1">
    <property type="entry name" value="BLL3371 PROTEIN"/>
    <property type="match status" value="1"/>
</dbReference>
<dbReference type="InterPro" id="IPR006680">
    <property type="entry name" value="Amidohydro-rel"/>
</dbReference>
<dbReference type="PANTHER" id="PTHR43569">
    <property type="entry name" value="AMIDOHYDROLASE"/>
    <property type="match status" value="1"/>
</dbReference>
<dbReference type="SUPFAM" id="SSF51556">
    <property type="entry name" value="Metallo-dependent hydrolases"/>
    <property type="match status" value="1"/>
</dbReference>
<evidence type="ECO:0000313" key="4">
    <source>
        <dbReference type="Proteomes" id="UP001365405"/>
    </source>
</evidence>
<feature type="domain" description="Amidohydrolase-related" evidence="2">
    <location>
        <begin position="42"/>
        <end position="352"/>
    </location>
</feature>
<dbReference type="EMBL" id="JBBUTH010000010">
    <property type="protein sequence ID" value="MEK8052959.1"/>
    <property type="molecule type" value="Genomic_DNA"/>
</dbReference>